<dbReference type="Gene3D" id="2.130.10.10">
    <property type="entry name" value="YVTN repeat-like/Quinoprotein amine dehydrogenase"/>
    <property type="match status" value="3"/>
</dbReference>
<evidence type="ECO:0000259" key="3">
    <source>
        <dbReference type="Pfam" id="PF23726"/>
    </source>
</evidence>
<feature type="region of interest" description="Disordered" evidence="1">
    <location>
        <begin position="495"/>
        <end position="558"/>
    </location>
</feature>
<evidence type="ECO:0000256" key="1">
    <source>
        <dbReference type="SAM" id="MobiDB-lite"/>
    </source>
</evidence>
<dbReference type="Gene3D" id="1.10.150.910">
    <property type="match status" value="1"/>
</dbReference>
<name>A0A0F7SNX2_PHARH</name>
<sequence>MSPPLALVSSLIPPSGISHALFLPFTHSVNHPLPTPPRTVYSYSPAVIPGRVITNLILARGRRINLFEVREEQVDSELGGGVQASTSVNGSNTQPRTTLRLRHVASHTAYGHVTGLGALQTLSTKEDGLSRLVLSFAEAKMAILEWSDATYSFSTVSLHTYERTPQVSGADPDTEHNPLLRTDPDSRCAVLLLPGDALAVLPIMGGMLHDEDLGFEIEGGKNRREIPYLPSYVMEFMELDPQIRHVKDIVFLPGFHSPTLAVLYEILPSWSNRLLQDKPTTTLSMHSLSLSSTSSSSTSIAMIPNLPSSCSALFACPPSIPGVLILSPNMLIHVDPSGNTIEWTANRFAGYEGLRGAEGQGWEGLYRVWGTIGEDNGSEEKEGHEGEASGLRLEGSRVVWLEQADGSTATGDVEALLISKEGEVRKIVFEKEGRMLARMKVLKDVLGVGPIPAEALCVSLGSGSSSSGKPDSGESALFVGGLQGDSVLYRLGKESAVGNNPTQPEIESSINSVKTENGQEEIEGEKEEEGEEEDGDDMDVTEDLYGPSSPKKPRNAHLTTATTASLDTNLLSSLYTSAFGDSAGSGGKNERLRFEVCDTLKNHGTILGMTFGTEVGEHAPNDPQLLALGGSGHTASFNTFYKDMPAMLRRKPNAISGARGIWSINVTVPVPAATRGKGAASAIKDTVLVVDEDHKSGHTKIFNSFPLKGDPVTARRIPSATLAVGEFFNRARFVHVTNSSLSVLEGGGRERYSVRAPDDTSFLSATVADPYVLVHLENGSVHLYAGDPTTETLNRIQADFKGEDCVASSVFTDSTGIFSYRLRVKSSPTAESADQMDDDDENLYAEVEEAKPAAVVAAPEAAKRPTQWALLCFADGTIQVRSLPEFNVVFSSGDLANFPLILNNKAGKPRTGEEVSLTSSPPAIQQVLVAPVGTFSPQPYLLFLTTTGQLIIYHIVLAYTLPPSNTSADPLPIRFSKVISRALLPPNINSLAPWSLVPFARLSGRTGVFLTGEFPLWIVAGEHASIVLHTVDEKVVHAFAASPAFGGHGDRFLLSTGEGPKVLEFPKNIDISQPLPTKRVSPGRTYSHVVFDPTSCHAVAAGLFSVKYVLFDEDDQKVRSKTVDARLMPMTERSSLELLKFSSGEVMDGYEFADNETVLSLSSVNLETKSCPSGRKDYIAVGTGISRGEDLAERGATYIFEVAEIVADPARPQHQHRLKLLCRDDSKGAVTAVAEINGYLVSSMAQKLFVKAFDFEDRLLGLAFLDVSIYVTIISTFKNIIMIGDAVRSISLLAFQEEPFKLALISRDFKRRQIISADFFTAHGELGFIISDPKGDLRTLEFDPNDAEAEGGQKLILRSEYHHGSELSSVLTVARRTNEQELIAPQTQLLLGCHDGSISTMIPIDDDVYKRIQLLQSSMLRNIQHFGGLNPRAFHTVRNDSISRPLLKGILDGDLIFNVFSLLPRNQQEKITQQIGTSVEVVLEDLEELRAVW</sequence>
<dbReference type="InterPro" id="IPR004871">
    <property type="entry name" value="RSE1/DDB1/CPSF1_C"/>
</dbReference>
<reference evidence="4" key="1">
    <citation type="submission" date="2014-08" db="EMBL/GenBank/DDBJ databases">
        <authorList>
            <person name="Sharma Rahul"/>
            <person name="Thines Marco"/>
        </authorList>
    </citation>
    <scope>NUCLEOTIDE SEQUENCE</scope>
</reference>
<dbReference type="Pfam" id="PF23726">
    <property type="entry name" value="Beta-prop_RSE1_2nd"/>
    <property type="match status" value="1"/>
</dbReference>
<organism evidence="4">
    <name type="scientific">Phaffia rhodozyma</name>
    <name type="common">Yeast</name>
    <name type="synonym">Xanthophyllomyces dendrorhous</name>
    <dbReference type="NCBI Taxonomy" id="264483"/>
    <lineage>
        <taxon>Eukaryota</taxon>
        <taxon>Fungi</taxon>
        <taxon>Dikarya</taxon>
        <taxon>Basidiomycota</taxon>
        <taxon>Agaricomycotina</taxon>
        <taxon>Tremellomycetes</taxon>
        <taxon>Cystofilobasidiales</taxon>
        <taxon>Mrakiaceae</taxon>
        <taxon>Phaffia</taxon>
    </lineage>
</organism>
<dbReference type="Pfam" id="PF03178">
    <property type="entry name" value="CPSF_A"/>
    <property type="match status" value="1"/>
</dbReference>
<feature type="compositionally biased region" description="Polar residues" evidence="1">
    <location>
        <begin position="497"/>
        <end position="515"/>
    </location>
</feature>
<dbReference type="PANTHER" id="PTHR10644">
    <property type="entry name" value="DNA REPAIR/RNA PROCESSING CPSF FAMILY"/>
    <property type="match status" value="1"/>
</dbReference>
<dbReference type="InterPro" id="IPR058543">
    <property type="entry name" value="Beta-prop_RSE1/DDB1/CPSF1_2nd"/>
</dbReference>
<proteinExistence type="predicted"/>
<feature type="domain" description="RSE1/DDB1/CPSF1 C-terminal" evidence="2">
    <location>
        <begin position="1134"/>
        <end position="1458"/>
    </location>
</feature>
<dbReference type="InterPro" id="IPR050358">
    <property type="entry name" value="RSE1/DDB1/CFT1"/>
</dbReference>
<evidence type="ECO:0000259" key="2">
    <source>
        <dbReference type="Pfam" id="PF03178"/>
    </source>
</evidence>
<dbReference type="InterPro" id="IPR015943">
    <property type="entry name" value="WD40/YVTN_repeat-like_dom_sf"/>
</dbReference>
<feature type="compositionally biased region" description="Acidic residues" evidence="1">
    <location>
        <begin position="518"/>
        <end position="542"/>
    </location>
</feature>
<dbReference type="GO" id="GO:0003676">
    <property type="term" value="F:nucleic acid binding"/>
    <property type="evidence" value="ECO:0007669"/>
    <property type="project" value="InterPro"/>
</dbReference>
<protein>
    <submittedName>
        <fullName evidence="4">mRNA cleavage and polyadenylation factor II complex, subunit CFT1 (CPSF subunit)</fullName>
    </submittedName>
</protein>
<dbReference type="GO" id="GO:0005634">
    <property type="term" value="C:nucleus"/>
    <property type="evidence" value="ECO:0007669"/>
    <property type="project" value="InterPro"/>
</dbReference>
<accession>A0A0F7SNX2</accession>
<dbReference type="EMBL" id="LN483124">
    <property type="protein sequence ID" value="CED82389.1"/>
    <property type="molecule type" value="Genomic_DNA"/>
</dbReference>
<evidence type="ECO:0000313" key="4">
    <source>
        <dbReference type="EMBL" id="CED82389.1"/>
    </source>
</evidence>
<feature type="domain" description="RSE1/DDB1/CPSF1 second beta-propeller" evidence="3">
    <location>
        <begin position="656"/>
        <end position="1040"/>
    </location>
</feature>